<evidence type="ECO:0000313" key="2">
    <source>
        <dbReference type="EMBL" id="HCW93744.1"/>
    </source>
</evidence>
<dbReference type="SMART" id="SM00849">
    <property type="entry name" value="Lactamase_B"/>
    <property type="match status" value="1"/>
</dbReference>
<feature type="domain" description="Metallo-beta-lactamase" evidence="1">
    <location>
        <begin position="12"/>
        <end position="189"/>
    </location>
</feature>
<accession>A0A3D5QDJ9</accession>
<dbReference type="SUPFAM" id="SSF56281">
    <property type="entry name" value="Metallo-hydrolase/oxidoreductase"/>
    <property type="match status" value="1"/>
</dbReference>
<evidence type="ECO:0000313" key="3">
    <source>
        <dbReference type="Proteomes" id="UP000262325"/>
    </source>
</evidence>
<dbReference type="InterPro" id="IPR001279">
    <property type="entry name" value="Metallo-B-lactamas"/>
</dbReference>
<protein>
    <submittedName>
        <fullName evidence="2">Ribonuclease Z</fullName>
    </submittedName>
</protein>
<dbReference type="PANTHER" id="PTHR47619">
    <property type="entry name" value="METALLO-HYDROLASE YYCJ-RELATED"/>
    <property type="match status" value="1"/>
</dbReference>
<dbReference type="AlphaFoldDB" id="A0A3D5QDJ9"/>
<dbReference type="InterPro" id="IPR052533">
    <property type="entry name" value="WalJ/YycJ-like"/>
</dbReference>
<evidence type="ECO:0000259" key="1">
    <source>
        <dbReference type="SMART" id="SM00849"/>
    </source>
</evidence>
<dbReference type="InterPro" id="IPR036866">
    <property type="entry name" value="RibonucZ/Hydroxyglut_hydro"/>
</dbReference>
<sequence length="253" mass="29018">MPTLNVIDSGSSGNCYHIKRNNMHIFVDIGISRYRVDDVLEENDIKNDKILLFLTHEHNDHISGITPFLNRYKPVVFASEGTADVLKKRGINVSDFYILNKNRIYDFEDISVHPFQIMHDGAEPLGYHFTFDDRSITFATDLGHAPAYIEEYLSVSDIGVLESNYEEELLKNGKYPEYLKKRILSSKGHLSNKEALNIAAKLSGNRIKKLLFAHVSEENNDYGILEKYSKFATKNFGFETSFLRQNCKYGISF</sequence>
<dbReference type="Proteomes" id="UP000262325">
    <property type="component" value="Unassembled WGS sequence"/>
</dbReference>
<gene>
    <name evidence="2" type="ORF">DHM44_08685</name>
</gene>
<organism evidence="2 3">
    <name type="scientific">Flexistipes sinusarabici</name>
    <dbReference type="NCBI Taxonomy" id="2352"/>
    <lineage>
        <taxon>Bacteria</taxon>
        <taxon>Pseudomonadati</taxon>
        <taxon>Deferribacterota</taxon>
        <taxon>Deferribacteres</taxon>
        <taxon>Deferribacterales</taxon>
        <taxon>Flexistipitaceae</taxon>
        <taxon>Flexistipes</taxon>
    </lineage>
</organism>
<comment type="caution">
    <text evidence="2">The sequence shown here is derived from an EMBL/GenBank/DDBJ whole genome shotgun (WGS) entry which is preliminary data.</text>
</comment>
<name>A0A3D5QDJ9_FLESI</name>
<reference evidence="2 3" key="1">
    <citation type="journal article" date="2018" name="Nat. Biotechnol.">
        <title>A standardized bacterial taxonomy based on genome phylogeny substantially revises the tree of life.</title>
        <authorList>
            <person name="Parks D.H."/>
            <person name="Chuvochina M."/>
            <person name="Waite D.W."/>
            <person name="Rinke C."/>
            <person name="Skarshewski A."/>
            <person name="Chaumeil P.A."/>
            <person name="Hugenholtz P."/>
        </authorList>
    </citation>
    <scope>NUCLEOTIDE SEQUENCE [LARGE SCALE GENOMIC DNA]</scope>
    <source>
        <strain evidence="2">UBA8672</strain>
    </source>
</reference>
<dbReference type="PANTHER" id="PTHR47619:SF1">
    <property type="entry name" value="EXODEOXYRIBONUCLEASE WALJ"/>
    <property type="match status" value="1"/>
</dbReference>
<dbReference type="Gene3D" id="3.60.15.10">
    <property type="entry name" value="Ribonuclease Z/Hydroxyacylglutathione hydrolase-like"/>
    <property type="match status" value="1"/>
</dbReference>
<dbReference type="Pfam" id="PF12706">
    <property type="entry name" value="Lactamase_B_2"/>
    <property type="match status" value="1"/>
</dbReference>
<proteinExistence type="predicted"/>
<dbReference type="EMBL" id="DPPF01000180">
    <property type="protein sequence ID" value="HCW93744.1"/>
    <property type="molecule type" value="Genomic_DNA"/>
</dbReference>